<reference evidence="2" key="1">
    <citation type="submission" date="2016-07" db="EMBL/GenBank/DDBJ databases">
        <title>Nontailed viruses are major unrecognized killers of bacteria in the ocean.</title>
        <authorList>
            <person name="Kauffman K."/>
            <person name="Hussain F."/>
            <person name="Yang J."/>
            <person name="Arevalo P."/>
            <person name="Brown J."/>
            <person name="Cutler M."/>
            <person name="Kelly L."/>
            <person name="Polz M.F."/>
        </authorList>
    </citation>
    <scope>NUCLEOTIDE SEQUENCE [LARGE SCALE GENOMIC DNA]</scope>
    <source>
        <strain evidence="2">10N.222.49.A5</strain>
    </source>
</reference>
<proteinExistence type="predicted"/>
<name>A0AAP8MVL2_9VIBR</name>
<dbReference type="AlphaFoldDB" id="A0AAP8MVL2"/>
<dbReference type="EMBL" id="MDBO01000075">
    <property type="protein sequence ID" value="PMP10250.1"/>
    <property type="molecule type" value="Genomic_DNA"/>
</dbReference>
<evidence type="ECO:0000313" key="2">
    <source>
        <dbReference type="Proteomes" id="UP000235611"/>
    </source>
</evidence>
<comment type="caution">
    <text evidence="1">The sequence shown here is derived from an EMBL/GenBank/DDBJ whole genome shotgun (WGS) entry which is preliminary data.</text>
</comment>
<gene>
    <name evidence="1" type="ORF">BCS93_11280</name>
</gene>
<sequence length="104" mass="12082">MNVLNINKTISAPPSEFPLVALERNEIIEDSFGDYIDNHLHELLNDGELLCLDRGDFNNWISEKEDLRFDATIGCLLDEFVCINQDKLKKAYLQLKEKYADEYI</sequence>
<dbReference type="Proteomes" id="UP000235611">
    <property type="component" value="Unassembled WGS sequence"/>
</dbReference>
<evidence type="ECO:0000313" key="1">
    <source>
        <dbReference type="EMBL" id="PMP10250.1"/>
    </source>
</evidence>
<dbReference type="RefSeq" id="WP_102477805.1">
    <property type="nucleotide sequence ID" value="NZ_MDBO01000075.1"/>
</dbReference>
<protein>
    <submittedName>
        <fullName evidence="1">Uncharacterized protein</fullName>
    </submittedName>
</protein>
<organism evidence="1 2">
    <name type="scientific">Vibrio breoganii</name>
    <dbReference type="NCBI Taxonomy" id="553239"/>
    <lineage>
        <taxon>Bacteria</taxon>
        <taxon>Pseudomonadati</taxon>
        <taxon>Pseudomonadota</taxon>
        <taxon>Gammaproteobacteria</taxon>
        <taxon>Vibrionales</taxon>
        <taxon>Vibrionaceae</taxon>
        <taxon>Vibrio</taxon>
    </lineage>
</organism>
<accession>A0AAP8MVL2</accession>